<dbReference type="KEGG" id="cthr:CTHT_0020440"/>
<proteinExistence type="inferred from homology"/>
<accession>G0S3B7</accession>
<comment type="similarity">
    <text evidence="1">Belongs to the methyltransferase superfamily. LaeA methyltransferase family.</text>
</comment>
<dbReference type="Gene3D" id="3.40.50.150">
    <property type="entry name" value="Vaccinia Virus protein VP39"/>
    <property type="match status" value="1"/>
</dbReference>
<dbReference type="GO" id="GO:0008168">
    <property type="term" value="F:methyltransferase activity"/>
    <property type="evidence" value="ECO:0007669"/>
    <property type="project" value="TreeGrafter"/>
</dbReference>
<dbReference type="OrthoDB" id="2013972at2759"/>
<dbReference type="Pfam" id="PF13489">
    <property type="entry name" value="Methyltransf_23"/>
    <property type="match status" value="1"/>
</dbReference>
<evidence type="ECO:0000313" key="3">
    <source>
        <dbReference type="EMBL" id="EGS22500.1"/>
    </source>
</evidence>
<protein>
    <recommendedName>
        <fullName evidence="5">Methyltransferase-like protein</fullName>
    </recommendedName>
</protein>
<feature type="region of interest" description="Disordered" evidence="2">
    <location>
        <begin position="1"/>
        <end position="69"/>
    </location>
</feature>
<dbReference type="Proteomes" id="UP000008066">
    <property type="component" value="Unassembled WGS sequence"/>
</dbReference>
<evidence type="ECO:0008006" key="5">
    <source>
        <dbReference type="Google" id="ProtNLM"/>
    </source>
</evidence>
<sequence length="316" mass="35181">MEPPLGATPSPRAVSPTVDNGPASDAAPETTREPTPESDPELAHDPTPGPASPRPASSEPASPGLSSADEDAGMWAIEFADRFPNAQVVGTDISPIQPTWVPPNISFEMEDCTQPWTYDEESFDFVHIRYLFGSIPNWTELFRQAYRVLKPGGWIETFEADAMLTSEDGPVKEGTPLDQWGKTFREAGDRIGRSFCVINDDLQRKGLEEAGFIKLCQWDFNCPLTGWPKDEKLKLMGEYMHASMEQDMEGVVLYTFKEIMGWTTEEIKAYTAELRQQLRDKSIHPVFKLRCIYAQKPLNPSNSSPSFPSSSAGNQN</sequence>
<reference evidence="3 4" key="1">
    <citation type="journal article" date="2011" name="Cell">
        <title>Insight into structure and assembly of the nuclear pore complex by utilizing the genome of a eukaryotic thermophile.</title>
        <authorList>
            <person name="Amlacher S."/>
            <person name="Sarges P."/>
            <person name="Flemming D."/>
            <person name="van Noort V."/>
            <person name="Kunze R."/>
            <person name="Devos D.P."/>
            <person name="Arumugam M."/>
            <person name="Bork P."/>
            <person name="Hurt E."/>
        </authorList>
    </citation>
    <scope>NUCLEOTIDE SEQUENCE [LARGE SCALE GENOMIC DNA]</scope>
    <source>
        <strain evidence="4">DSM 1495 / CBS 144.50 / IMI 039719</strain>
    </source>
</reference>
<dbReference type="eggNOG" id="ENOG502QSKG">
    <property type="taxonomic scope" value="Eukaryota"/>
</dbReference>
<organism evidence="4">
    <name type="scientific">Chaetomium thermophilum (strain DSM 1495 / CBS 144.50 / IMI 039719)</name>
    <name type="common">Thermochaetoides thermophila</name>
    <dbReference type="NCBI Taxonomy" id="759272"/>
    <lineage>
        <taxon>Eukaryota</taxon>
        <taxon>Fungi</taxon>
        <taxon>Dikarya</taxon>
        <taxon>Ascomycota</taxon>
        <taxon>Pezizomycotina</taxon>
        <taxon>Sordariomycetes</taxon>
        <taxon>Sordariomycetidae</taxon>
        <taxon>Sordariales</taxon>
        <taxon>Chaetomiaceae</taxon>
        <taxon>Thermochaetoides</taxon>
    </lineage>
</organism>
<gene>
    <name evidence="3" type="ORF">CTHT_0020440</name>
</gene>
<evidence type="ECO:0000256" key="2">
    <source>
        <dbReference type="SAM" id="MobiDB-lite"/>
    </source>
</evidence>
<dbReference type="PANTHER" id="PTHR43591">
    <property type="entry name" value="METHYLTRANSFERASE"/>
    <property type="match status" value="1"/>
</dbReference>
<dbReference type="AlphaFoldDB" id="G0S3B7"/>
<feature type="compositionally biased region" description="Low complexity" evidence="2">
    <location>
        <begin position="54"/>
        <end position="63"/>
    </location>
</feature>
<name>G0S3B7_CHATD</name>
<evidence type="ECO:0000256" key="1">
    <source>
        <dbReference type="ARBA" id="ARBA00038158"/>
    </source>
</evidence>
<dbReference type="CDD" id="cd02440">
    <property type="entry name" value="AdoMet_MTases"/>
    <property type="match status" value="1"/>
</dbReference>
<dbReference type="EMBL" id="GL988040">
    <property type="protein sequence ID" value="EGS22500.1"/>
    <property type="molecule type" value="Genomic_DNA"/>
</dbReference>
<dbReference type="OMA" id="YLHIAYG"/>
<dbReference type="GeneID" id="18256082"/>
<evidence type="ECO:0000313" key="4">
    <source>
        <dbReference type="Proteomes" id="UP000008066"/>
    </source>
</evidence>
<dbReference type="PANTHER" id="PTHR43591:SF10">
    <property type="entry name" value="ABC TRANSMEMBRANE TYPE-1 DOMAIN-CONTAINING PROTEIN-RELATED"/>
    <property type="match status" value="1"/>
</dbReference>
<keyword evidence="4" id="KW-1185">Reference proteome</keyword>
<dbReference type="RefSeq" id="XP_006692519.1">
    <property type="nucleotide sequence ID" value="XM_006692456.1"/>
</dbReference>
<dbReference type="HOGENOM" id="CLU_010595_2_4_1"/>
<dbReference type="InterPro" id="IPR029063">
    <property type="entry name" value="SAM-dependent_MTases_sf"/>
</dbReference>
<dbReference type="SUPFAM" id="SSF53335">
    <property type="entry name" value="S-adenosyl-L-methionine-dependent methyltransferases"/>
    <property type="match status" value="1"/>
</dbReference>